<evidence type="ECO:0000313" key="1">
    <source>
        <dbReference type="EMBL" id="KAJ6986419.1"/>
    </source>
</evidence>
<name>A0AAD6MIX4_9ROSI</name>
<accession>A0AAD6MIX4</accession>
<dbReference type="EMBL" id="JAQIZT010000008">
    <property type="protein sequence ID" value="KAJ6986419.1"/>
    <property type="molecule type" value="Genomic_DNA"/>
</dbReference>
<protein>
    <submittedName>
        <fullName evidence="1">Uncharacterized protein</fullName>
    </submittedName>
</protein>
<reference evidence="1" key="1">
    <citation type="journal article" date="2023" name="Mol. Ecol. Resour.">
        <title>Chromosome-level genome assembly of a triploid poplar Populus alba 'Berolinensis'.</title>
        <authorList>
            <person name="Chen S."/>
            <person name="Yu Y."/>
            <person name="Wang X."/>
            <person name="Wang S."/>
            <person name="Zhang T."/>
            <person name="Zhou Y."/>
            <person name="He R."/>
            <person name="Meng N."/>
            <person name="Wang Y."/>
            <person name="Liu W."/>
            <person name="Liu Z."/>
            <person name="Liu J."/>
            <person name="Guo Q."/>
            <person name="Huang H."/>
            <person name="Sederoff R.R."/>
            <person name="Wang G."/>
            <person name="Qu G."/>
            <person name="Chen S."/>
        </authorList>
    </citation>
    <scope>NUCLEOTIDE SEQUENCE</scope>
    <source>
        <strain evidence="1">SC-2020</strain>
    </source>
</reference>
<gene>
    <name evidence="1" type="ORF">NC653_019805</name>
</gene>
<dbReference type="Proteomes" id="UP001164929">
    <property type="component" value="Chromosome 8"/>
</dbReference>
<organism evidence="1 2">
    <name type="scientific">Populus alba x Populus x berolinensis</name>
    <dbReference type="NCBI Taxonomy" id="444605"/>
    <lineage>
        <taxon>Eukaryota</taxon>
        <taxon>Viridiplantae</taxon>
        <taxon>Streptophyta</taxon>
        <taxon>Embryophyta</taxon>
        <taxon>Tracheophyta</taxon>
        <taxon>Spermatophyta</taxon>
        <taxon>Magnoliopsida</taxon>
        <taxon>eudicotyledons</taxon>
        <taxon>Gunneridae</taxon>
        <taxon>Pentapetalae</taxon>
        <taxon>rosids</taxon>
        <taxon>fabids</taxon>
        <taxon>Malpighiales</taxon>
        <taxon>Salicaceae</taxon>
        <taxon>Saliceae</taxon>
        <taxon>Populus</taxon>
    </lineage>
</organism>
<dbReference type="AlphaFoldDB" id="A0AAD6MIX4"/>
<evidence type="ECO:0000313" key="2">
    <source>
        <dbReference type="Proteomes" id="UP001164929"/>
    </source>
</evidence>
<keyword evidence="2" id="KW-1185">Reference proteome</keyword>
<proteinExistence type="predicted"/>
<sequence>MPAFQYSADSDSLNRPLISSAETAIELEKLGEKPEATREMAVENIILIGVALQVLEVNPGRAEETMAGGWFRHVINTKNSKGIKMKNS</sequence>
<comment type="caution">
    <text evidence="1">The sequence shown here is derived from an EMBL/GenBank/DDBJ whole genome shotgun (WGS) entry which is preliminary data.</text>
</comment>